<dbReference type="RefSeq" id="WP_079979350.1">
    <property type="nucleotide sequence ID" value="NZ_CP031310.1"/>
</dbReference>
<evidence type="ECO:0000259" key="5">
    <source>
        <dbReference type="SMART" id="SM00458"/>
    </source>
</evidence>
<dbReference type="InterPro" id="IPR006311">
    <property type="entry name" value="TAT_signal"/>
</dbReference>
<evidence type="ECO:0000259" key="6">
    <source>
        <dbReference type="SMART" id="SM00642"/>
    </source>
</evidence>
<dbReference type="InterPro" id="IPR006047">
    <property type="entry name" value="GH13_cat_dom"/>
</dbReference>
<comment type="similarity">
    <text evidence="1">Belongs to the glycosyl hydrolase 13 family.</text>
</comment>
<dbReference type="Pfam" id="PF00652">
    <property type="entry name" value="Ricin_B_lectin"/>
    <property type="match status" value="1"/>
</dbReference>
<proteinExistence type="inferred from homology"/>
<dbReference type="InterPro" id="IPR017853">
    <property type="entry name" value="GH"/>
</dbReference>
<feature type="domain" description="Ricin B lectin" evidence="5">
    <location>
        <begin position="464"/>
        <end position="601"/>
    </location>
</feature>
<dbReference type="InterPro" id="IPR015237">
    <property type="entry name" value="Alpha-amylase_C_pro"/>
</dbReference>
<dbReference type="GeneID" id="39849071"/>
<dbReference type="SUPFAM" id="SSF50370">
    <property type="entry name" value="Ricin B-like lectins"/>
    <property type="match status" value="1"/>
</dbReference>
<keyword evidence="4" id="KW-0326">Glycosidase</keyword>
<dbReference type="CDD" id="cd23458">
    <property type="entry name" value="beta-trefoil_Ricin_AgaB34-like"/>
    <property type="match status" value="1"/>
</dbReference>
<dbReference type="InterPro" id="IPR000772">
    <property type="entry name" value="Ricin_B_lectin"/>
</dbReference>
<dbReference type="SMART" id="SM00642">
    <property type="entry name" value="Aamy"/>
    <property type="match status" value="1"/>
</dbReference>
<dbReference type="Gene3D" id="2.60.40.1180">
    <property type="entry name" value="Golgi alpha-mannosidase II"/>
    <property type="match status" value="1"/>
</dbReference>
<dbReference type="STRING" id="1457250.GCA_000755225_01743"/>
<organism evidence="7 8">
    <name type="scientific">Halapricum salinum</name>
    <dbReference type="NCBI Taxonomy" id="1457250"/>
    <lineage>
        <taxon>Archaea</taxon>
        <taxon>Methanobacteriati</taxon>
        <taxon>Methanobacteriota</taxon>
        <taxon>Stenosarchaea group</taxon>
        <taxon>Halobacteria</taxon>
        <taxon>Halobacteriales</taxon>
        <taxon>Haloarculaceae</taxon>
        <taxon>Halapricum</taxon>
    </lineage>
</organism>
<reference evidence="7 8" key="1">
    <citation type="journal article" date="2019" name="Nat. Commun.">
        <title>A new type of DNA phosphorothioation-based antiviral system in archaea.</title>
        <authorList>
            <person name="Xiong L."/>
            <person name="Liu S."/>
            <person name="Chen S."/>
            <person name="Xiao Y."/>
            <person name="Zhu B."/>
            <person name="Gao Y."/>
            <person name="Zhang Y."/>
            <person name="Chen B."/>
            <person name="Luo J."/>
            <person name="Deng Z."/>
            <person name="Chen X."/>
            <person name="Wang L."/>
            <person name="Chen S."/>
        </authorList>
    </citation>
    <scope>NUCLEOTIDE SEQUENCE [LARGE SCALE GENOMIC DNA]</scope>
    <source>
        <strain evidence="7 8">CBA1105</strain>
    </source>
</reference>
<keyword evidence="8" id="KW-1185">Reference proteome</keyword>
<dbReference type="PANTHER" id="PTHR43447">
    <property type="entry name" value="ALPHA-AMYLASE"/>
    <property type="match status" value="1"/>
</dbReference>
<dbReference type="KEGG" id="hsn:DV733_14380"/>
<accession>A0A4D6HFP5</accession>
<evidence type="ECO:0000313" key="7">
    <source>
        <dbReference type="EMBL" id="QCC52345.1"/>
    </source>
</evidence>
<dbReference type="PRINTS" id="PR00110">
    <property type="entry name" value="ALPHAAMYLASE"/>
</dbReference>
<evidence type="ECO:0000256" key="3">
    <source>
        <dbReference type="ARBA" id="ARBA00023277"/>
    </source>
</evidence>
<keyword evidence="2" id="KW-0378">Hydrolase</keyword>
<dbReference type="Gene3D" id="2.80.10.50">
    <property type="match status" value="3"/>
</dbReference>
<dbReference type="Pfam" id="PF00128">
    <property type="entry name" value="Alpha-amylase"/>
    <property type="match status" value="1"/>
</dbReference>
<protein>
    <submittedName>
        <fullName evidence="7">DUF1939 domain-containing protein</fullName>
    </submittedName>
</protein>
<dbReference type="EMBL" id="CP031310">
    <property type="protein sequence ID" value="QCC52345.1"/>
    <property type="molecule type" value="Genomic_DNA"/>
</dbReference>
<feature type="domain" description="Glycosyl hydrolase family 13 catalytic" evidence="6">
    <location>
        <begin position="45"/>
        <end position="383"/>
    </location>
</feature>
<dbReference type="InterPro" id="IPR035992">
    <property type="entry name" value="Ricin_B-like_lectins"/>
</dbReference>
<dbReference type="Pfam" id="PF09154">
    <property type="entry name" value="Alpha-amy_C_pro"/>
    <property type="match status" value="1"/>
</dbReference>
<dbReference type="SMART" id="SM00458">
    <property type="entry name" value="RICIN"/>
    <property type="match status" value="1"/>
</dbReference>
<dbReference type="SUPFAM" id="SSF51445">
    <property type="entry name" value="(Trans)glycosidases"/>
    <property type="match status" value="1"/>
</dbReference>
<dbReference type="PROSITE" id="PS50231">
    <property type="entry name" value="RICIN_B_LECTIN"/>
    <property type="match status" value="1"/>
</dbReference>
<sequence>MVSRDIATDVSRRQILKGLTGAAAAGVAGVSSAGTTAADHGAGEPVALQYFHEDWPTITDDLSRVSEVGIDAIWIQPPQKSRLTPGHEVRDGRGEPPFGYQPVDLLDFESVMGTEAELQTLIDTAHREGVEVYVDTVMNHMAAGMNFDNFPQFSWNDFHHQGGIPTWAYGFDPEDDRCFENGEPRDPDRIECDPELVEKGSIENLPDLKQSSEYVRTKLYNYMQKIANTGADGYRFDAAKNMPEWFFRQHANPWAENDFGGMFRVGEVFTTSVELAQQYADTGMHVFDYPLYFAIEDAFNHGDMRVLEGAGLIAQDSARAMPIVENHDTQHPDQYKLAHAFVLGAAGYPMLYNLYPDEILGDADFRNMIWVKKNLAGGSTIWRHTDANLAIFERESHLLVGLNNGSTTISQWVQTSWSDQILQDYSGTGEPIATDSEGWAYVTVPAGGWTYYAPTGESETGIQDGATYEIRNAYSGKYLDVAGWSSADGADVHQWSYHGGSNQRWTAEALDDGSYRLTPAHSGKALDVSGPSTDNGTNVHQWRWHGGDNQRWDIQSVGDGYRVSSRHSGKCLDVAGWSNADGGDVHQWEWYGNSNQRWYFEQV</sequence>
<evidence type="ECO:0000256" key="2">
    <source>
        <dbReference type="ARBA" id="ARBA00022801"/>
    </source>
</evidence>
<evidence type="ECO:0000256" key="4">
    <source>
        <dbReference type="ARBA" id="ARBA00023295"/>
    </source>
</evidence>
<keyword evidence="3" id="KW-0119">Carbohydrate metabolism</keyword>
<dbReference type="PROSITE" id="PS51318">
    <property type="entry name" value="TAT"/>
    <property type="match status" value="1"/>
</dbReference>
<evidence type="ECO:0000313" key="8">
    <source>
        <dbReference type="Proteomes" id="UP000296706"/>
    </source>
</evidence>
<dbReference type="OrthoDB" id="18347at2157"/>
<dbReference type="AlphaFoldDB" id="A0A4D6HFP5"/>
<dbReference type="InterPro" id="IPR006046">
    <property type="entry name" value="Alpha_amylase"/>
</dbReference>
<gene>
    <name evidence="7" type="ORF">DV733_14380</name>
</gene>
<dbReference type="Gene3D" id="3.20.20.80">
    <property type="entry name" value="Glycosidases"/>
    <property type="match status" value="1"/>
</dbReference>
<dbReference type="GO" id="GO:0005975">
    <property type="term" value="P:carbohydrate metabolic process"/>
    <property type="evidence" value="ECO:0007669"/>
    <property type="project" value="InterPro"/>
</dbReference>
<dbReference type="GO" id="GO:0043169">
    <property type="term" value="F:cation binding"/>
    <property type="evidence" value="ECO:0007669"/>
    <property type="project" value="InterPro"/>
</dbReference>
<dbReference type="InterPro" id="IPR013780">
    <property type="entry name" value="Glyco_hydro_b"/>
</dbReference>
<dbReference type="Proteomes" id="UP000296706">
    <property type="component" value="Chromosome"/>
</dbReference>
<dbReference type="GO" id="GO:0004556">
    <property type="term" value="F:alpha-amylase activity"/>
    <property type="evidence" value="ECO:0007669"/>
    <property type="project" value="InterPro"/>
</dbReference>
<evidence type="ECO:0000256" key="1">
    <source>
        <dbReference type="ARBA" id="ARBA00008061"/>
    </source>
</evidence>
<dbReference type="SUPFAM" id="SSF51011">
    <property type="entry name" value="Glycosyl hydrolase domain"/>
    <property type="match status" value="1"/>
</dbReference>
<name>A0A4D6HFP5_9EURY</name>